<dbReference type="Gene3D" id="3.30.420.10">
    <property type="entry name" value="Ribonuclease H-like superfamily/Ribonuclease H"/>
    <property type="match status" value="1"/>
</dbReference>
<protein>
    <submittedName>
        <fullName evidence="1">Ribonuclease H protein</fullName>
    </submittedName>
</protein>
<dbReference type="Proteomes" id="UP000265520">
    <property type="component" value="Unassembled WGS sequence"/>
</dbReference>
<evidence type="ECO:0000313" key="2">
    <source>
        <dbReference type="Proteomes" id="UP000265520"/>
    </source>
</evidence>
<dbReference type="InterPro" id="IPR012337">
    <property type="entry name" value="RNaseH-like_sf"/>
</dbReference>
<name>A0A392QGM9_9FABA</name>
<dbReference type="PANTHER" id="PTHR47723">
    <property type="entry name" value="OS05G0353850 PROTEIN"/>
    <property type="match status" value="1"/>
</dbReference>
<dbReference type="InterPro" id="IPR036397">
    <property type="entry name" value="RNaseH_sf"/>
</dbReference>
<comment type="caution">
    <text evidence="1">The sequence shown here is derived from an EMBL/GenBank/DDBJ whole genome shotgun (WGS) entry which is preliminary data.</text>
</comment>
<reference evidence="1 2" key="1">
    <citation type="journal article" date="2018" name="Front. Plant Sci.">
        <title>Red Clover (Trifolium pratense) and Zigzag Clover (T. medium) - A Picture of Genomic Similarities and Differences.</title>
        <authorList>
            <person name="Dluhosova J."/>
            <person name="Istvanek J."/>
            <person name="Nedelnik J."/>
            <person name="Repkova J."/>
        </authorList>
    </citation>
    <scope>NUCLEOTIDE SEQUENCE [LARGE SCALE GENOMIC DNA]</scope>
    <source>
        <strain evidence="2">cv. 10/8</strain>
        <tissue evidence="1">Leaf</tissue>
    </source>
</reference>
<organism evidence="1 2">
    <name type="scientific">Trifolium medium</name>
    <dbReference type="NCBI Taxonomy" id="97028"/>
    <lineage>
        <taxon>Eukaryota</taxon>
        <taxon>Viridiplantae</taxon>
        <taxon>Streptophyta</taxon>
        <taxon>Embryophyta</taxon>
        <taxon>Tracheophyta</taxon>
        <taxon>Spermatophyta</taxon>
        <taxon>Magnoliopsida</taxon>
        <taxon>eudicotyledons</taxon>
        <taxon>Gunneridae</taxon>
        <taxon>Pentapetalae</taxon>
        <taxon>rosids</taxon>
        <taxon>fabids</taxon>
        <taxon>Fabales</taxon>
        <taxon>Fabaceae</taxon>
        <taxon>Papilionoideae</taxon>
        <taxon>50 kb inversion clade</taxon>
        <taxon>NPAAA clade</taxon>
        <taxon>Hologalegina</taxon>
        <taxon>IRL clade</taxon>
        <taxon>Trifolieae</taxon>
        <taxon>Trifolium</taxon>
    </lineage>
</organism>
<accession>A0A392QGM9</accession>
<keyword evidence="2" id="KW-1185">Reference proteome</keyword>
<evidence type="ECO:0000313" key="1">
    <source>
        <dbReference type="EMBL" id="MCI22455.1"/>
    </source>
</evidence>
<dbReference type="GO" id="GO:0003676">
    <property type="term" value="F:nucleic acid binding"/>
    <property type="evidence" value="ECO:0007669"/>
    <property type="project" value="InterPro"/>
</dbReference>
<dbReference type="SUPFAM" id="SSF53098">
    <property type="entry name" value="Ribonuclease H-like"/>
    <property type="match status" value="1"/>
</dbReference>
<dbReference type="InterPro" id="IPR053151">
    <property type="entry name" value="RNase_H-like"/>
</dbReference>
<sequence length="95" mass="10252">GDPERANFGGLIRHGDGKWIIGFSGYLGIANNTFPELMALYHGLKIAREAGNSCADFLAKLGSANDAKLSIWESPPLNIHDILLSDALRVPYARA</sequence>
<proteinExistence type="predicted"/>
<dbReference type="EMBL" id="LXQA010130603">
    <property type="protein sequence ID" value="MCI22455.1"/>
    <property type="molecule type" value="Genomic_DNA"/>
</dbReference>
<dbReference type="AlphaFoldDB" id="A0A392QGM9"/>
<feature type="non-terminal residue" evidence="1">
    <location>
        <position position="1"/>
    </location>
</feature>
<dbReference type="PANTHER" id="PTHR47723:SF19">
    <property type="entry name" value="POLYNUCLEOTIDYL TRANSFERASE, RIBONUCLEASE H-LIKE SUPERFAMILY PROTEIN"/>
    <property type="match status" value="1"/>
</dbReference>